<keyword evidence="2" id="KW-1133">Transmembrane helix</keyword>
<dbReference type="AlphaFoldDB" id="A0AAW0NYB1"/>
<reference evidence="4" key="1">
    <citation type="submission" date="2024-04" db="EMBL/GenBank/DDBJ databases">
        <title>Salinicola lusitanus LLJ914,a marine bacterium isolated from the Okinawa Trough.</title>
        <authorList>
            <person name="Li J."/>
        </authorList>
    </citation>
    <scope>NUCLEOTIDE SEQUENCE [LARGE SCALE GENOMIC DNA]</scope>
</reference>
<evidence type="ECO:0000313" key="4">
    <source>
        <dbReference type="Proteomes" id="UP001460270"/>
    </source>
</evidence>
<dbReference type="Proteomes" id="UP001460270">
    <property type="component" value="Unassembled WGS sequence"/>
</dbReference>
<keyword evidence="2" id="KW-0472">Membrane</keyword>
<feature type="transmembrane region" description="Helical" evidence="2">
    <location>
        <begin position="155"/>
        <end position="176"/>
    </location>
</feature>
<gene>
    <name evidence="3" type="ORF">WMY93_014284</name>
</gene>
<keyword evidence="4" id="KW-1185">Reference proteome</keyword>
<dbReference type="InterPro" id="IPR013783">
    <property type="entry name" value="Ig-like_fold"/>
</dbReference>
<dbReference type="InterPro" id="IPR036179">
    <property type="entry name" value="Ig-like_dom_sf"/>
</dbReference>
<dbReference type="EMBL" id="JBBPFD010000010">
    <property type="protein sequence ID" value="KAK7909600.1"/>
    <property type="molecule type" value="Genomic_DNA"/>
</dbReference>
<feature type="region of interest" description="Disordered" evidence="1">
    <location>
        <begin position="107"/>
        <end position="137"/>
    </location>
</feature>
<organism evidence="3 4">
    <name type="scientific">Mugilogobius chulae</name>
    <name type="common">yellowstripe goby</name>
    <dbReference type="NCBI Taxonomy" id="88201"/>
    <lineage>
        <taxon>Eukaryota</taxon>
        <taxon>Metazoa</taxon>
        <taxon>Chordata</taxon>
        <taxon>Craniata</taxon>
        <taxon>Vertebrata</taxon>
        <taxon>Euteleostomi</taxon>
        <taxon>Actinopterygii</taxon>
        <taxon>Neopterygii</taxon>
        <taxon>Teleostei</taxon>
        <taxon>Neoteleostei</taxon>
        <taxon>Acanthomorphata</taxon>
        <taxon>Gobiaria</taxon>
        <taxon>Gobiiformes</taxon>
        <taxon>Gobioidei</taxon>
        <taxon>Gobiidae</taxon>
        <taxon>Gobionellinae</taxon>
        <taxon>Mugilogobius</taxon>
    </lineage>
</organism>
<evidence type="ECO:0000256" key="1">
    <source>
        <dbReference type="SAM" id="MobiDB-lite"/>
    </source>
</evidence>
<evidence type="ECO:0008006" key="5">
    <source>
        <dbReference type="Google" id="ProtNLM"/>
    </source>
</evidence>
<name>A0AAW0NYB1_9GOBI</name>
<accession>A0AAW0NYB1</accession>
<sequence>MLSSLLLSVSCILTIPDKRSFLLYDSVSLRCDDQPDSGAVWRVKRSTGTSGVRSCLSGWGSSEPGSPCLIRNIYPSDIGTYWCENERGERGPSININISASTENFTTAPDFPKSEKGRNVKGNITTAPDFPESEKGETVADSASSTSCALSVLRVLGHVLVSAPYLISTVLLGLIYRDRRIAAKTKCKRSLRREVMMEMQV</sequence>
<evidence type="ECO:0000313" key="3">
    <source>
        <dbReference type="EMBL" id="KAK7909600.1"/>
    </source>
</evidence>
<comment type="caution">
    <text evidence="3">The sequence shown here is derived from an EMBL/GenBank/DDBJ whole genome shotgun (WGS) entry which is preliminary data.</text>
</comment>
<dbReference type="Gene3D" id="2.60.40.10">
    <property type="entry name" value="Immunoglobulins"/>
    <property type="match status" value="1"/>
</dbReference>
<keyword evidence="2" id="KW-0812">Transmembrane</keyword>
<proteinExistence type="predicted"/>
<evidence type="ECO:0000256" key="2">
    <source>
        <dbReference type="SAM" id="Phobius"/>
    </source>
</evidence>
<dbReference type="SUPFAM" id="SSF48726">
    <property type="entry name" value="Immunoglobulin"/>
    <property type="match status" value="1"/>
</dbReference>
<protein>
    <recommendedName>
        <fullName evidence="5">Ig-like domain-containing protein</fullName>
    </recommendedName>
</protein>